<dbReference type="GeneID" id="84816777"/>
<comment type="caution">
    <text evidence="1">The sequence shown here is derived from an EMBL/GenBank/DDBJ whole genome shotgun (WGS) entry which is preliminary data.</text>
</comment>
<dbReference type="RefSeq" id="WP_023391338.1">
    <property type="nucleotide sequence ID" value="NZ_KI535340.1"/>
</dbReference>
<proteinExistence type="predicted"/>
<reference evidence="1" key="1">
    <citation type="submission" date="2013-06" db="EMBL/GenBank/DDBJ databases">
        <authorList>
            <person name="Weinstock G."/>
            <person name="Sodergren E."/>
            <person name="Clifton S."/>
            <person name="Fulton L."/>
            <person name="Fulton B."/>
            <person name="Courtney L."/>
            <person name="Fronick C."/>
            <person name="Harrison M."/>
            <person name="Strong C."/>
            <person name="Farmer C."/>
            <person name="Delahaunty K."/>
            <person name="Markovic C."/>
            <person name="Hall O."/>
            <person name="Minx P."/>
            <person name="Tomlinson C."/>
            <person name="Mitreva M."/>
            <person name="Nelson J."/>
            <person name="Hou S."/>
            <person name="Wollam A."/>
            <person name="Pepin K.H."/>
            <person name="Johnson M."/>
            <person name="Bhonagiri V."/>
            <person name="Nash W.E."/>
            <person name="Warren W."/>
            <person name="Chinwalla A."/>
            <person name="Mardis E.R."/>
            <person name="Wilson R.K."/>
        </authorList>
    </citation>
    <scope>NUCLEOTIDE SEQUENCE [LARGE SCALE GENOMIC DNA]</scope>
    <source>
        <strain evidence="1">ATCC 49176</strain>
    </source>
</reference>
<name>W1Q3Z9_ABIDE</name>
<keyword evidence="2" id="KW-1185">Reference proteome</keyword>
<evidence type="ECO:0000313" key="2">
    <source>
        <dbReference type="Proteomes" id="UP000019050"/>
    </source>
</evidence>
<protein>
    <submittedName>
        <fullName evidence="1">Uncharacterized protein</fullName>
    </submittedName>
</protein>
<dbReference type="STRING" id="592010.GCWU000182_000687"/>
<dbReference type="EMBL" id="ACIN03000004">
    <property type="protein sequence ID" value="ESK65953.1"/>
    <property type="molecule type" value="Genomic_DNA"/>
</dbReference>
<sequence>MEFQVRVSSECLYYLSLLEELYSKDTDGSLTKGIVLTRAFEESKAVKNWLDIYEDKHSIPLNTLEYNHGYGTKIKAEISESTNMGIRSLKLELPKYLPTRSVTIGVTVRLICKAALLLNMYDKVSIHKSRSLEDEFRQLENELKNIIAPVNYKTLETILLQTKQNIKSSTK</sequence>
<gene>
    <name evidence="1" type="ORF">GCWU000182_000687</name>
</gene>
<evidence type="ECO:0000313" key="1">
    <source>
        <dbReference type="EMBL" id="ESK65953.1"/>
    </source>
</evidence>
<accession>W1Q3Z9</accession>
<dbReference type="AlphaFoldDB" id="W1Q3Z9"/>
<dbReference type="OrthoDB" id="2222543at2"/>
<dbReference type="eggNOG" id="ENOG5033CN7">
    <property type="taxonomic scope" value="Bacteria"/>
</dbReference>
<dbReference type="Proteomes" id="UP000019050">
    <property type="component" value="Unassembled WGS sequence"/>
</dbReference>
<dbReference type="HOGENOM" id="CLU_1559577_0_0_9"/>
<organism evidence="1 2">
    <name type="scientific">Abiotrophia defectiva ATCC 49176</name>
    <dbReference type="NCBI Taxonomy" id="592010"/>
    <lineage>
        <taxon>Bacteria</taxon>
        <taxon>Bacillati</taxon>
        <taxon>Bacillota</taxon>
        <taxon>Bacilli</taxon>
        <taxon>Lactobacillales</taxon>
        <taxon>Aerococcaceae</taxon>
        <taxon>Abiotrophia</taxon>
    </lineage>
</organism>